<organism evidence="1 2">
    <name type="scientific">Punica granatum</name>
    <name type="common">Pomegranate</name>
    <dbReference type="NCBI Taxonomy" id="22663"/>
    <lineage>
        <taxon>Eukaryota</taxon>
        <taxon>Viridiplantae</taxon>
        <taxon>Streptophyta</taxon>
        <taxon>Embryophyta</taxon>
        <taxon>Tracheophyta</taxon>
        <taxon>Spermatophyta</taxon>
        <taxon>Magnoliopsida</taxon>
        <taxon>eudicotyledons</taxon>
        <taxon>Gunneridae</taxon>
        <taxon>Pentapetalae</taxon>
        <taxon>rosids</taxon>
        <taxon>malvids</taxon>
        <taxon>Myrtales</taxon>
        <taxon>Lythraceae</taxon>
        <taxon>Punica</taxon>
    </lineage>
</organism>
<sequence>MCKHKRKGILRLMLFRFGSPEQPVKSFCFGDANGIPFSKASIRGPPGLLPAMDGHIEMFSMMPQRLYWLFDVPVSLRPFSSGHRRAAAFVTRIGISVQIWLLRSARMACLLVHCAWGRNRLGRLSRIRESIRDCVGCAEAQGDCFAHLSFYSPFATVTRLGAVPLNLKGMNSPFATAAHKGFPVVPLLCPNFCLGRPEKGFRPSGLDSFVSRVCKGEGFEGFDLRVRCVLSPSRNCVYCSPFCRGLLISSSNWRRQSFISRRKICGKKCKVDPWKFPHLARGPWGAVRGGHSISGVRSSPRWSG</sequence>
<accession>A0A2I0KF08</accession>
<comment type="caution">
    <text evidence="1">The sequence shown here is derived from an EMBL/GenBank/DDBJ whole genome shotgun (WGS) entry which is preliminary data.</text>
</comment>
<name>A0A2I0KF08_PUNGR</name>
<dbReference type="AlphaFoldDB" id="A0A2I0KF08"/>
<evidence type="ECO:0000313" key="2">
    <source>
        <dbReference type="Proteomes" id="UP000233551"/>
    </source>
</evidence>
<dbReference type="Proteomes" id="UP000233551">
    <property type="component" value="Unassembled WGS sequence"/>
</dbReference>
<proteinExistence type="predicted"/>
<keyword evidence="2" id="KW-1185">Reference proteome</keyword>
<protein>
    <submittedName>
        <fullName evidence="1">Uncharacterized protein</fullName>
    </submittedName>
</protein>
<reference evidence="1 2" key="1">
    <citation type="submission" date="2017-11" db="EMBL/GenBank/DDBJ databases">
        <title>De-novo sequencing of pomegranate (Punica granatum L.) genome.</title>
        <authorList>
            <person name="Akparov Z."/>
            <person name="Amiraslanov A."/>
            <person name="Hajiyeva S."/>
            <person name="Abbasov M."/>
            <person name="Kaur K."/>
            <person name="Hamwieh A."/>
            <person name="Solovyev V."/>
            <person name="Salamov A."/>
            <person name="Braich B."/>
            <person name="Kosarev P."/>
            <person name="Mahmoud A."/>
            <person name="Hajiyev E."/>
            <person name="Babayeva S."/>
            <person name="Izzatullayeva V."/>
            <person name="Mammadov A."/>
            <person name="Mammadov A."/>
            <person name="Sharifova S."/>
            <person name="Ojaghi J."/>
            <person name="Eynullazada K."/>
            <person name="Bayramov B."/>
            <person name="Abdulazimova A."/>
            <person name="Shahmuradov I."/>
        </authorList>
    </citation>
    <scope>NUCLEOTIDE SEQUENCE [LARGE SCALE GENOMIC DNA]</scope>
    <source>
        <strain evidence="2">cv. AG2017</strain>
        <tissue evidence="1">Leaf</tissue>
    </source>
</reference>
<gene>
    <name evidence="1" type="ORF">CRG98_012759</name>
</gene>
<dbReference type="EMBL" id="PGOL01000657">
    <property type="protein sequence ID" value="PKI66753.1"/>
    <property type="molecule type" value="Genomic_DNA"/>
</dbReference>
<evidence type="ECO:0000313" key="1">
    <source>
        <dbReference type="EMBL" id="PKI66753.1"/>
    </source>
</evidence>